<dbReference type="Gene3D" id="2.60.120.10">
    <property type="entry name" value="Jelly Rolls"/>
    <property type="match status" value="1"/>
</dbReference>
<protein>
    <submittedName>
        <fullName evidence="1">Cyclic nucleotide binding regulatory protein</fullName>
    </submittedName>
</protein>
<dbReference type="RefSeq" id="WP_010853376.1">
    <property type="nucleotide sequence ID" value="NZ_AQHR01000040.1"/>
</dbReference>
<accession>R7ZWA6</accession>
<organism evidence="1 2">
    <name type="scientific">Lunatimonas lonarensis</name>
    <dbReference type="NCBI Taxonomy" id="1232681"/>
    <lineage>
        <taxon>Bacteria</taxon>
        <taxon>Pseudomonadati</taxon>
        <taxon>Bacteroidota</taxon>
        <taxon>Cytophagia</taxon>
        <taxon>Cytophagales</taxon>
        <taxon>Cyclobacteriaceae</taxon>
    </lineage>
</organism>
<dbReference type="Proteomes" id="UP000013909">
    <property type="component" value="Unassembled WGS sequence"/>
</dbReference>
<keyword evidence="2" id="KW-1185">Reference proteome</keyword>
<sequence>MTHTDFLKKVTLAIYPLTNEEWLDYLEVWKPYSCKRKTCLTAVGQREDYLYFITEGLQRIF</sequence>
<dbReference type="SUPFAM" id="SSF51206">
    <property type="entry name" value="cAMP-binding domain-like"/>
    <property type="match status" value="1"/>
</dbReference>
<dbReference type="EMBL" id="AQHR01000040">
    <property type="protein sequence ID" value="EON78367.1"/>
    <property type="molecule type" value="Genomic_DNA"/>
</dbReference>
<gene>
    <name evidence="1" type="ORF">ADIS_1230</name>
</gene>
<reference evidence="1 2" key="1">
    <citation type="submission" date="2013-02" db="EMBL/GenBank/DDBJ databases">
        <title>A novel strain isolated from Lonar lake, Maharashtra, India.</title>
        <authorList>
            <person name="Singh A."/>
        </authorList>
    </citation>
    <scope>NUCLEOTIDE SEQUENCE [LARGE SCALE GENOMIC DNA]</scope>
    <source>
        <strain evidence="1 2">AK24</strain>
    </source>
</reference>
<evidence type="ECO:0000313" key="2">
    <source>
        <dbReference type="Proteomes" id="UP000013909"/>
    </source>
</evidence>
<dbReference type="AlphaFoldDB" id="R7ZWA6"/>
<dbReference type="InterPro" id="IPR018490">
    <property type="entry name" value="cNMP-bd_dom_sf"/>
</dbReference>
<proteinExistence type="predicted"/>
<evidence type="ECO:0000313" key="1">
    <source>
        <dbReference type="EMBL" id="EON78367.1"/>
    </source>
</evidence>
<name>R7ZWA6_9BACT</name>
<dbReference type="InterPro" id="IPR014710">
    <property type="entry name" value="RmlC-like_jellyroll"/>
</dbReference>
<comment type="caution">
    <text evidence="1">The sequence shown here is derived from an EMBL/GenBank/DDBJ whole genome shotgun (WGS) entry which is preliminary data.</text>
</comment>
<dbReference type="STRING" id="1232681.ADIS_1230"/>